<keyword evidence="2" id="KW-1133">Transmembrane helix</keyword>
<dbReference type="SUPFAM" id="SSF50998">
    <property type="entry name" value="Quinoprotein alcohol dehydrogenase-like"/>
    <property type="match status" value="1"/>
</dbReference>
<evidence type="ECO:0000256" key="2">
    <source>
        <dbReference type="SAM" id="Phobius"/>
    </source>
</evidence>
<keyword evidence="2" id="KW-0812">Transmembrane</keyword>
<dbReference type="InterPro" id="IPR015943">
    <property type="entry name" value="WD40/YVTN_repeat-like_dom_sf"/>
</dbReference>
<sequence>MTQPPPHPPHGGELPPEAPRQRPPQIWDTRYDQRDPSTVPASPITAPQGGPAGFGPAPGAFGPATPGTSDAAGAQGSGGGQGSGGTQGSGGGGKRRKALIIGLGLLLVAGAGTGGWLLWGRGGNDSPKPKGPPQAVAAKLDWVAALPEEDKKESHPLGPLWFAKDKVAVTTSRAVTAYDGKTGKVAWTIPAPDGGYTCKSSAKPADGVAAVIHGKGPYDCNMVMAVDLARGRVLWSKELTNDKGLSSSASSADITIGQGVISVADGGDPKVFAIADGSRRKPHDYGCQERGSFTDGSGRLTIAQCQAFGRIYVMNVDPRTGNENWIWKVPDGIKVKNVLSVKPAVLVVGRENDNDPSDLASLDENGRLKTLISVSAGPYDLSDCTFGELASCRMAVVDGNTVYLSTAGKEYTNDGANPNAVVAIDLTTGKQRWSTTLSGNRSNRPVTMRDGRLLVYQQATKDESGKLLSLDPADGKAADFMRLPQESNEREYDIARRGIAYFHDDHFYVAVMEGMTGSTMMMAFH</sequence>
<feature type="domain" description="Pyrrolo-quinoline quinone repeat" evidence="3">
    <location>
        <begin position="162"/>
        <end position="303"/>
    </location>
</feature>
<dbReference type="PANTHER" id="PTHR34512:SF30">
    <property type="entry name" value="OUTER MEMBRANE PROTEIN ASSEMBLY FACTOR BAMB"/>
    <property type="match status" value="1"/>
</dbReference>
<dbReference type="Pfam" id="PF13360">
    <property type="entry name" value="PQQ_2"/>
    <property type="match status" value="2"/>
</dbReference>
<dbReference type="PANTHER" id="PTHR34512">
    <property type="entry name" value="CELL SURFACE PROTEIN"/>
    <property type="match status" value="1"/>
</dbReference>
<accession>A0ABU2SUD4</accession>
<dbReference type="SMART" id="SM00564">
    <property type="entry name" value="PQQ"/>
    <property type="match status" value="2"/>
</dbReference>
<organism evidence="4 5">
    <name type="scientific">Streptomyces hesseae</name>
    <dbReference type="NCBI Taxonomy" id="3075519"/>
    <lineage>
        <taxon>Bacteria</taxon>
        <taxon>Bacillati</taxon>
        <taxon>Actinomycetota</taxon>
        <taxon>Actinomycetes</taxon>
        <taxon>Kitasatosporales</taxon>
        <taxon>Streptomycetaceae</taxon>
        <taxon>Streptomyces</taxon>
    </lineage>
</organism>
<name>A0ABU2SUD4_9ACTN</name>
<dbReference type="Proteomes" id="UP001180531">
    <property type="component" value="Unassembled WGS sequence"/>
</dbReference>
<dbReference type="InterPro" id="IPR002372">
    <property type="entry name" value="PQQ_rpt_dom"/>
</dbReference>
<dbReference type="InterPro" id="IPR011047">
    <property type="entry name" value="Quinoprotein_ADH-like_sf"/>
</dbReference>
<protein>
    <submittedName>
        <fullName evidence="4">PQQ-binding-like beta-propeller repeat protein</fullName>
    </submittedName>
</protein>
<reference evidence="4" key="1">
    <citation type="submission" date="2024-05" db="EMBL/GenBank/DDBJ databases">
        <title>30 novel species of actinomycetes from the DSMZ collection.</title>
        <authorList>
            <person name="Nouioui I."/>
        </authorList>
    </citation>
    <scope>NUCLEOTIDE SEQUENCE</scope>
    <source>
        <strain evidence="4">DSM 40473</strain>
    </source>
</reference>
<evidence type="ECO:0000256" key="1">
    <source>
        <dbReference type="SAM" id="MobiDB-lite"/>
    </source>
</evidence>
<evidence type="ECO:0000259" key="3">
    <source>
        <dbReference type="Pfam" id="PF13360"/>
    </source>
</evidence>
<feature type="compositionally biased region" description="Low complexity" evidence="1">
    <location>
        <begin position="45"/>
        <end position="74"/>
    </location>
</feature>
<feature type="compositionally biased region" description="Gly residues" evidence="1">
    <location>
        <begin position="75"/>
        <end position="92"/>
    </location>
</feature>
<keyword evidence="2" id="KW-0472">Membrane</keyword>
<dbReference type="EMBL" id="JAVRFI010000021">
    <property type="protein sequence ID" value="MDT0452619.1"/>
    <property type="molecule type" value="Genomic_DNA"/>
</dbReference>
<evidence type="ECO:0000313" key="4">
    <source>
        <dbReference type="EMBL" id="MDT0452619.1"/>
    </source>
</evidence>
<comment type="caution">
    <text evidence="4">The sequence shown here is derived from an EMBL/GenBank/DDBJ whole genome shotgun (WGS) entry which is preliminary data.</text>
</comment>
<feature type="transmembrane region" description="Helical" evidence="2">
    <location>
        <begin position="98"/>
        <end position="119"/>
    </location>
</feature>
<feature type="region of interest" description="Disordered" evidence="1">
    <location>
        <begin position="1"/>
        <end position="94"/>
    </location>
</feature>
<proteinExistence type="predicted"/>
<evidence type="ECO:0000313" key="5">
    <source>
        <dbReference type="Proteomes" id="UP001180531"/>
    </source>
</evidence>
<keyword evidence="5" id="KW-1185">Reference proteome</keyword>
<gene>
    <name evidence="4" type="ORF">RM609_26520</name>
</gene>
<feature type="domain" description="Pyrrolo-quinoline quinone repeat" evidence="3">
    <location>
        <begin position="314"/>
        <end position="477"/>
    </location>
</feature>
<dbReference type="RefSeq" id="WP_311614090.1">
    <property type="nucleotide sequence ID" value="NZ_JAVRFI010000021.1"/>
</dbReference>
<dbReference type="Gene3D" id="2.130.10.10">
    <property type="entry name" value="YVTN repeat-like/Quinoprotein amine dehydrogenase"/>
    <property type="match status" value="2"/>
</dbReference>
<dbReference type="InterPro" id="IPR018391">
    <property type="entry name" value="PQQ_b-propeller_rpt"/>
</dbReference>